<sequence length="127" mass="14394">MKKKTATVTVRRGEEAAVRRASGDGVPRARPDPVTVRKAVAMRWTDWAGILAMQGAMACLCWTVGHSALPSELVYYFPRVVWNRFAFSISTHPSEMLHLGHKMPQLRIKGFLFLKLWHCMSRGKCHT</sequence>
<dbReference type="Proteomes" id="UP000479710">
    <property type="component" value="Unassembled WGS sequence"/>
</dbReference>
<comment type="caution">
    <text evidence="1">The sequence shown here is derived from an EMBL/GenBank/DDBJ whole genome shotgun (WGS) entry which is preliminary data.</text>
</comment>
<gene>
    <name evidence="1" type="ORF">E2562_000410</name>
</gene>
<protein>
    <submittedName>
        <fullName evidence="1">Uncharacterized protein</fullName>
    </submittedName>
</protein>
<proteinExistence type="predicted"/>
<organism evidence="1 2">
    <name type="scientific">Oryza meyeriana var. granulata</name>
    <dbReference type="NCBI Taxonomy" id="110450"/>
    <lineage>
        <taxon>Eukaryota</taxon>
        <taxon>Viridiplantae</taxon>
        <taxon>Streptophyta</taxon>
        <taxon>Embryophyta</taxon>
        <taxon>Tracheophyta</taxon>
        <taxon>Spermatophyta</taxon>
        <taxon>Magnoliopsida</taxon>
        <taxon>Liliopsida</taxon>
        <taxon>Poales</taxon>
        <taxon>Poaceae</taxon>
        <taxon>BOP clade</taxon>
        <taxon>Oryzoideae</taxon>
        <taxon>Oryzeae</taxon>
        <taxon>Oryzinae</taxon>
        <taxon>Oryza</taxon>
        <taxon>Oryza meyeriana</taxon>
    </lineage>
</organism>
<keyword evidence="2" id="KW-1185">Reference proteome</keyword>
<reference evidence="1 2" key="1">
    <citation type="submission" date="2019-11" db="EMBL/GenBank/DDBJ databases">
        <title>Whole genome sequence of Oryza granulata.</title>
        <authorList>
            <person name="Li W."/>
        </authorList>
    </citation>
    <scope>NUCLEOTIDE SEQUENCE [LARGE SCALE GENOMIC DNA]</scope>
    <source>
        <strain evidence="2">cv. Menghai</strain>
        <tissue evidence="1">Leaf</tissue>
    </source>
</reference>
<dbReference type="EMBL" id="SPHZ02000009">
    <property type="protein sequence ID" value="KAF0897692.1"/>
    <property type="molecule type" value="Genomic_DNA"/>
</dbReference>
<evidence type="ECO:0000313" key="2">
    <source>
        <dbReference type="Proteomes" id="UP000479710"/>
    </source>
</evidence>
<dbReference type="AlphaFoldDB" id="A0A6G1CC06"/>
<name>A0A6G1CC06_9ORYZ</name>
<evidence type="ECO:0000313" key="1">
    <source>
        <dbReference type="EMBL" id="KAF0897692.1"/>
    </source>
</evidence>
<accession>A0A6G1CC06</accession>